<feature type="signal peptide" evidence="1">
    <location>
        <begin position="1"/>
        <end position="22"/>
    </location>
</feature>
<dbReference type="Proteomes" id="UP000238541">
    <property type="component" value="Unassembled WGS sequence"/>
</dbReference>
<sequence>MNKTDLTLLLAFCLSVSAAARADDFPNTTDYSSEFNYYGADQPFAHPSPPSMNIIPPGSYIPTAPGDFIPVSSQHVFTDSRLPTVADATVRVFIRSYDPERGVYVNQEVENPDCMLSCLRQVPMLQ</sequence>
<proteinExistence type="predicted"/>
<protein>
    <submittedName>
        <fullName evidence="2">Uncharacterized protein</fullName>
    </submittedName>
</protein>
<name>A0A2S6FSR5_9PSED</name>
<comment type="caution">
    <text evidence="2">The sequence shown here is derived from an EMBL/GenBank/DDBJ whole genome shotgun (WGS) entry which is preliminary data.</text>
</comment>
<keyword evidence="1" id="KW-0732">Signal</keyword>
<reference evidence="3" key="1">
    <citation type="submission" date="2017-06" db="EMBL/GenBank/DDBJ databases">
        <authorList>
            <person name="Furmanczyk E.M."/>
        </authorList>
    </citation>
    <scope>NUCLEOTIDE SEQUENCE [LARGE SCALE GENOMIC DNA]</scope>
    <source>
        <strain evidence="3">AP3_16</strain>
    </source>
</reference>
<keyword evidence="3" id="KW-1185">Reference proteome</keyword>
<organism evidence="2 3">
    <name type="scientific">Pseudomonas laurylsulfatiphila</name>
    <dbReference type="NCBI Taxonomy" id="2011015"/>
    <lineage>
        <taxon>Bacteria</taxon>
        <taxon>Pseudomonadati</taxon>
        <taxon>Pseudomonadota</taxon>
        <taxon>Gammaproteobacteria</taxon>
        <taxon>Pseudomonadales</taxon>
        <taxon>Pseudomonadaceae</taxon>
        <taxon>Pseudomonas</taxon>
    </lineage>
</organism>
<dbReference type="AlphaFoldDB" id="A0A2S6FSR5"/>
<evidence type="ECO:0000313" key="2">
    <source>
        <dbReference type="EMBL" id="PPK40468.1"/>
    </source>
</evidence>
<dbReference type="RefSeq" id="WP_104447646.1">
    <property type="nucleotide sequence ID" value="NZ_JBLZZR010000342.1"/>
</dbReference>
<dbReference type="EMBL" id="NIRS01000001">
    <property type="protein sequence ID" value="PPK40468.1"/>
    <property type="molecule type" value="Genomic_DNA"/>
</dbReference>
<evidence type="ECO:0000256" key="1">
    <source>
        <dbReference type="SAM" id="SignalP"/>
    </source>
</evidence>
<feature type="chain" id="PRO_5015727060" evidence="1">
    <location>
        <begin position="23"/>
        <end position="126"/>
    </location>
</feature>
<evidence type="ECO:0000313" key="3">
    <source>
        <dbReference type="Proteomes" id="UP000238541"/>
    </source>
</evidence>
<gene>
    <name evidence="2" type="ORF">CD175_03220</name>
</gene>
<accession>A0A2S6FSR5</accession>